<reference evidence="2 3" key="1">
    <citation type="submission" date="2012-06" db="EMBL/GenBank/DDBJ databases">
        <title>The complete genome of Aequorivita sublithincola DSM 14238.</title>
        <authorList>
            <consortium name="US DOE Joint Genome Institute (JGI-PGF)"/>
            <person name="Lucas S."/>
            <person name="Copeland A."/>
            <person name="Lapidus A."/>
            <person name="Goodwin L."/>
            <person name="Pitluck S."/>
            <person name="Peters L."/>
            <person name="Munk A.C.C."/>
            <person name="Kyrpides N."/>
            <person name="Mavromatis K."/>
            <person name="Pagani I."/>
            <person name="Ivanova N."/>
            <person name="Ovchinnikova G."/>
            <person name="Zeytun A."/>
            <person name="Detter J.C."/>
            <person name="Han C."/>
            <person name="Land M."/>
            <person name="Hauser L."/>
            <person name="Markowitz V."/>
            <person name="Cheng J.-F."/>
            <person name="Hugenholtz P."/>
            <person name="Woyke T."/>
            <person name="Wu D."/>
            <person name="Tindall B."/>
            <person name="Faehnrich R."/>
            <person name="Brambilla E."/>
            <person name="Klenk H.-P."/>
            <person name="Eisen J.A."/>
        </authorList>
    </citation>
    <scope>NUCLEOTIDE SEQUENCE [LARGE SCALE GENOMIC DNA]</scope>
    <source>
        <strain evidence="3">DSM 14238 / LMG 21431 / ACAM 643 / 9-3</strain>
    </source>
</reference>
<accession>I3YXL2</accession>
<dbReference type="Proteomes" id="UP000006049">
    <property type="component" value="Chromosome"/>
</dbReference>
<dbReference type="PANTHER" id="PTHR12526">
    <property type="entry name" value="GLYCOSYLTRANSFERASE"/>
    <property type="match status" value="1"/>
</dbReference>
<dbReference type="eggNOG" id="COG0438">
    <property type="taxonomic scope" value="Bacteria"/>
</dbReference>
<dbReference type="KEGG" id="asl:Aeqsu_2270"/>
<dbReference type="GO" id="GO:0016757">
    <property type="term" value="F:glycosyltransferase activity"/>
    <property type="evidence" value="ECO:0007669"/>
    <property type="project" value="InterPro"/>
</dbReference>
<dbReference type="STRING" id="746697.Aeqsu_2270"/>
<protein>
    <submittedName>
        <fullName evidence="2">Glycosyltransferase</fullName>
    </submittedName>
</protein>
<keyword evidence="2" id="KW-0808">Transferase</keyword>
<evidence type="ECO:0000313" key="2">
    <source>
        <dbReference type="EMBL" id="AFL81730.1"/>
    </source>
</evidence>
<dbReference type="SUPFAM" id="SSF53756">
    <property type="entry name" value="UDP-Glycosyltransferase/glycogen phosphorylase"/>
    <property type="match status" value="1"/>
</dbReference>
<dbReference type="AlphaFoldDB" id="I3YXL2"/>
<evidence type="ECO:0000313" key="3">
    <source>
        <dbReference type="Proteomes" id="UP000006049"/>
    </source>
</evidence>
<organism evidence="2 3">
    <name type="scientific">Aequorivita sublithincola (strain DSM 14238 / LMG 21431 / ACAM 643 / 9-3)</name>
    <dbReference type="NCBI Taxonomy" id="746697"/>
    <lineage>
        <taxon>Bacteria</taxon>
        <taxon>Pseudomonadati</taxon>
        <taxon>Bacteroidota</taxon>
        <taxon>Flavobacteriia</taxon>
        <taxon>Flavobacteriales</taxon>
        <taxon>Flavobacteriaceae</taxon>
        <taxon>Aequorivita</taxon>
    </lineage>
</organism>
<proteinExistence type="predicted"/>
<name>I3YXL2_AEQSU</name>
<evidence type="ECO:0000259" key="1">
    <source>
        <dbReference type="Pfam" id="PF00534"/>
    </source>
</evidence>
<dbReference type="HOGENOM" id="CLU_042257_1_0_10"/>
<dbReference type="Pfam" id="PF00534">
    <property type="entry name" value="Glycos_transf_1"/>
    <property type="match status" value="1"/>
</dbReference>
<feature type="domain" description="Glycosyl transferase family 1" evidence="1">
    <location>
        <begin position="171"/>
        <end position="303"/>
    </location>
</feature>
<keyword evidence="3" id="KW-1185">Reference proteome</keyword>
<sequence length="346" mass="39351">MKFRTIKRTSRLTTKEITMHILIVDWSGPIPALKYGGTERVIWGLGKCLNELGHKVTFLVPDGFTGDFADSIALDHTKSLNDQIPENVDIVHFNYPPRQSINKPYIITMHGNPKPDEHIDPNTVFISKNQAERHNSDVFVYNGLYWKDYGTPDLDKPRTYFHFLGKVSVRVKNVFGAAKIVLKAKGKLMVMGGERWTSRNFTRGFKYILNPNITFLGMLDDAEKMKVMEKSKALVFPVEWHEPFGLVVIESLYAGCAVFCSTNGSLPELLTPEVGLASNDSNKLAEALRNFKYDPKRCNSYAKEHFNAEKMTLKYIKLYKKVIAGEPLHTQNPTYQSEKNQVKLVS</sequence>
<dbReference type="EMBL" id="CP003280">
    <property type="protein sequence ID" value="AFL81730.1"/>
    <property type="molecule type" value="Genomic_DNA"/>
</dbReference>
<dbReference type="Gene3D" id="3.40.50.2000">
    <property type="entry name" value="Glycogen Phosphorylase B"/>
    <property type="match status" value="2"/>
</dbReference>
<dbReference type="PANTHER" id="PTHR12526:SF595">
    <property type="entry name" value="BLL5217 PROTEIN"/>
    <property type="match status" value="1"/>
</dbReference>
<gene>
    <name evidence="2" type="ordered locus">Aeqsu_2270</name>
</gene>
<dbReference type="InterPro" id="IPR001296">
    <property type="entry name" value="Glyco_trans_1"/>
</dbReference>